<dbReference type="EMBL" id="JAGSOH010000034">
    <property type="protein sequence ID" value="MBR7827420.1"/>
    <property type="molecule type" value="Genomic_DNA"/>
</dbReference>
<protein>
    <submittedName>
        <fullName evidence="8">C-type cytochrome biogenesis protein CcsB</fullName>
    </submittedName>
</protein>
<dbReference type="GO" id="GO:0017004">
    <property type="term" value="P:cytochrome complex assembly"/>
    <property type="evidence" value="ECO:0007669"/>
    <property type="project" value="UniProtKB-KW"/>
</dbReference>
<evidence type="ECO:0000256" key="1">
    <source>
        <dbReference type="ARBA" id="ARBA00004141"/>
    </source>
</evidence>
<comment type="caution">
    <text evidence="8">The sequence shown here is derived from an EMBL/GenBank/DDBJ whole genome shotgun (WGS) entry which is preliminary data.</text>
</comment>
<dbReference type="AlphaFoldDB" id="A0A941E6U2"/>
<feature type="transmembrane region" description="Helical" evidence="6">
    <location>
        <begin position="317"/>
        <end position="336"/>
    </location>
</feature>
<evidence type="ECO:0000313" key="9">
    <source>
        <dbReference type="Proteomes" id="UP000676325"/>
    </source>
</evidence>
<accession>A0A941E6U2</accession>
<dbReference type="PANTHER" id="PTHR30071:SF1">
    <property type="entry name" value="CYTOCHROME B_B6 PROTEIN-RELATED"/>
    <property type="match status" value="1"/>
</dbReference>
<feature type="domain" description="Cytochrome c assembly protein" evidence="7">
    <location>
        <begin position="134"/>
        <end position="342"/>
    </location>
</feature>
<dbReference type="InterPro" id="IPR045062">
    <property type="entry name" value="Cyt_c_biogenesis_CcsA/CcmC"/>
</dbReference>
<gene>
    <name evidence="8" type="primary">ccsB</name>
    <name evidence="8" type="ORF">KDK95_13970</name>
</gene>
<name>A0A941E6U2_9ACTN</name>
<dbReference type="Pfam" id="PF01578">
    <property type="entry name" value="Cytochrom_C_asm"/>
    <property type="match status" value="1"/>
</dbReference>
<evidence type="ECO:0000313" key="8">
    <source>
        <dbReference type="EMBL" id="MBR7827420.1"/>
    </source>
</evidence>
<proteinExistence type="predicted"/>
<dbReference type="InterPro" id="IPR017562">
    <property type="entry name" value="Cyt_c_biogenesis_CcsA"/>
</dbReference>
<keyword evidence="9" id="KW-1185">Reference proteome</keyword>
<keyword evidence="2 6" id="KW-0812">Transmembrane</keyword>
<keyword evidence="5 6" id="KW-0472">Membrane</keyword>
<comment type="subcellular location">
    <subcellularLocation>
        <location evidence="1">Membrane</location>
        <topology evidence="1">Multi-pass membrane protein</topology>
    </subcellularLocation>
</comment>
<feature type="transmembrane region" description="Helical" evidence="6">
    <location>
        <begin position="106"/>
        <end position="125"/>
    </location>
</feature>
<feature type="transmembrane region" description="Helical" evidence="6">
    <location>
        <begin position="198"/>
        <end position="226"/>
    </location>
</feature>
<dbReference type="Proteomes" id="UP000676325">
    <property type="component" value="Unassembled WGS sequence"/>
</dbReference>
<dbReference type="InterPro" id="IPR002541">
    <property type="entry name" value="Cyt_c_assembly"/>
</dbReference>
<dbReference type="GO" id="GO:0005886">
    <property type="term" value="C:plasma membrane"/>
    <property type="evidence" value="ECO:0007669"/>
    <property type="project" value="TreeGrafter"/>
</dbReference>
<evidence type="ECO:0000256" key="6">
    <source>
        <dbReference type="SAM" id="Phobius"/>
    </source>
</evidence>
<feature type="transmembrane region" description="Helical" evidence="6">
    <location>
        <begin position="137"/>
        <end position="158"/>
    </location>
</feature>
<feature type="transmembrane region" description="Helical" evidence="6">
    <location>
        <begin position="292"/>
        <end position="310"/>
    </location>
</feature>
<evidence type="ECO:0000259" key="7">
    <source>
        <dbReference type="Pfam" id="PF01578"/>
    </source>
</evidence>
<evidence type="ECO:0000256" key="2">
    <source>
        <dbReference type="ARBA" id="ARBA00022692"/>
    </source>
</evidence>
<feature type="transmembrane region" description="Helical" evidence="6">
    <location>
        <begin position="12"/>
        <end position="35"/>
    </location>
</feature>
<keyword evidence="3" id="KW-0201">Cytochrome c-type biogenesis</keyword>
<keyword evidence="4 6" id="KW-1133">Transmembrane helix</keyword>
<evidence type="ECO:0000256" key="4">
    <source>
        <dbReference type="ARBA" id="ARBA00022989"/>
    </source>
</evidence>
<evidence type="ECO:0000256" key="3">
    <source>
        <dbReference type="ARBA" id="ARBA00022748"/>
    </source>
</evidence>
<dbReference type="RefSeq" id="WP_212518563.1">
    <property type="nucleotide sequence ID" value="NZ_JAGSOH010000034.1"/>
</dbReference>
<dbReference type="PANTHER" id="PTHR30071">
    <property type="entry name" value="HEME EXPORTER PROTEIN C"/>
    <property type="match status" value="1"/>
</dbReference>
<dbReference type="GO" id="GO:0020037">
    <property type="term" value="F:heme binding"/>
    <property type="evidence" value="ECO:0007669"/>
    <property type="project" value="InterPro"/>
</dbReference>
<evidence type="ECO:0000256" key="5">
    <source>
        <dbReference type="ARBA" id="ARBA00023136"/>
    </source>
</evidence>
<reference evidence="8" key="1">
    <citation type="submission" date="2021-04" db="EMBL/GenBank/DDBJ databases">
        <title>Genome based classification of Actinospica acidithermotolerans sp. nov., an actinobacterium isolated from an Indonesian hot spring.</title>
        <authorList>
            <person name="Kusuma A.B."/>
            <person name="Putra K.E."/>
            <person name="Nafisah S."/>
            <person name="Loh J."/>
            <person name="Nouioui I."/>
            <person name="Goodfellow M."/>
        </authorList>
    </citation>
    <scope>NUCLEOTIDE SEQUENCE</scope>
    <source>
        <strain evidence="8">MGRD01-02</strain>
    </source>
</reference>
<organism evidence="8 9">
    <name type="scientific">Actinospica acidithermotolerans</name>
    <dbReference type="NCBI Taxonomy" id="2828514"/>
    <lineage>
        <taxon>Bacteria</taxon>
        <taxon>Bacillati</taxon>
        <taxon>Actinomycetota</taxon>
        <taxon>Actinomycetes</taxon>
        <taxon>Catenulisporales</taxon>
        <taxon>Actinospicaceae</taxon>
        <taxon>Actinospica</taxon>
    </lineage>
</organism>
<feature type="transmembrane region" description="Helical" evidence="6">
    <location>
        <begin position="254"/>
        <end position="277"/>
    </location>
</feature>
<dbReference type="NCBIfam" id="TIGR03144">
    <property type="entry name" value="cytochr_II_ccsB"/>
    <property type="match status" value="1"/>
</dbReference>
<sequence length="349" mass="37995">MSINENFAHYSNLFIALALVGYAAAFFAYCGEWAFGTSSRFGKSVEKVGTAAEGVKLGKQAAAPKVEAVNAVDGGNGVTVLTRAVAEEEEPTIAGDNLRAEIVGRFAVMATFIGFAFHAAGVLFRGLAAHRVPWANMYEFSCAAALAMSFAYLVLLVLRKKVRWMGLPVTGIVLLTLGIAYTLLYTDAEELVPALHSYWLYIHVTAAVISTGAFGVATVATILYLLKSANEEGGLRRFNSTFDRLPSSVALDRTAYRVIAFIFPLWTFAIMAGAVWAEKAWGRYWGWDPKETWSFIVWVVYAAYLHARATHGWKGKAAAYVALIAFACVLFNYFGVNTLLTGKHSYAGL</sequence>
<feature type="transmembrane region" description="Helical" evidence="6">
    <location>
        <begin position="165"/>
        <end position="186"/>
    </location>
</feature>